<evidence type="ECO:0000256" key="1">
    <source>
        <dbReference type="SAM" id="MobiDB-lite"/>
    </source>
</evidence>
<feature type="region of interest" description="Disordered" evidence="1">
    <location>
        <begin position="1"/>
        <end position="39"/>
    </location>
</feature>
<dbReference type="Proteomes" id="UP000178086">
    <property type="component" value="Unassembled WGS sequence"/>
</dbReference>
<feature type="compositionally biased region" description="Basic and acidic residues" evidence="1">
    <location>
        <begin position="16"/>
        <end position="27"/>
    </location>
</feature>
<reference evidence="2 3" key="1">
    <citation type="journal article" date="2016" name="Nat. Commun.">
        <title>Thousands of microbial genomes shed light on interconnected biogeochemical processes in an aquifer system.</title>
        <authorList>
            <person name="Anantharaman K."/>
            <person name="Brown C.T."/>
            <person name="Hug L.A."/>
            <person name="Sharon I."/>
            <person name="Castelle C.J."/>
            <person name="Probst A.J."/>
            <person name="Thomas B.C."/>
            <person name="Singh A."/>
            <person name="Wilkins M.J."/>
            <person name="Karaoz U."/>
            <person name="Brodie E.L."/>
            <person name="Williams K.H."/>
            <person name="Hubbard S.S."/>
            <person name="Banfield J.F."/>
        </authorList>
    </citation>
    <scope>NUCLEOTIDE SEQUENCE [LARGE SCALE GENOMIC DNA]</scope>
</reference>
<dbReference type="EMBL" id="MELI01000046">
    <property type="protein sequence ID" value="OFW34368.1"/>
    <property type="molecule type" value="Genomic_DNA"/>
</dbReference>
<evidence type="ECO:0000313" key="2">
    <source>
        <dbReference type="EMBL" id="OFW34368.1"/>
    </source>
</evidence>
<name>A0A1F2UN08_9ACTN</name>
<sequence length="197" mass="21619">MTGCDRLRVGQAGKEAATEQDKLKTSESAEPGAEDTARIRDIEPTKDTADFYKAVKGANKVVIIAGDMGDPLEDREQVPLNAFNSHEIEFWHILGAITSAIAGSESPERESDYVIRWYDKYKKLGEAKINKESGLTELRYIVSSDGKLAPEGNTISGNVFIPKKKLAIIKDTAAALLNQREKELEKAKKGALRGVEI</sequence>
<accession>A0A1F2UN08</accession>
<dbReference type="AlphaFoldDB" id="A0A1F2UN08"/>
<evidence type="ECO:0000313" key="3">
    <source>
        <dbReference type="Proteomes" id="UP000178086"/>
    </source>
</evidence>
<proteinExistence type="predicted"/>
<organism evidence="2 3">
    <name type="scientific">Candidatus Aquicultor primus</name>
    <dbReference type="NCBI Taxonomy" id="1797195"/>
    <lineage>
        <taxon>Bacteria</taxon>
        <taxon>Bacillati</taxon>
        <taxon>Actinomycetota</taxon>
        <taxon>Candidatus Aquicultoria</taxon>
        <taxon>Candidatus Aquicultorales</taxon>
        <taxon>Candidatus Aquicultoraceae</taxon>
        <taxon>Candidatus Aquicultor</taxon>
    </lineage>
</organism>
<protein>
    <submittedName>
        <fullName evidence="2">Uncharacterized protein</fullName>
    </submittedName>
</protein>
<comment type="caution">
    <text evidence="2">The sequence shown here is derived from an EMBL/GenBank/DDBJ whole genome shotgun (WGS) entry which is preliminary data.</text>
</comment>
<gene>
    <name evidence="2" type="ORF">A2074_04745</name>
</gene>